<dbReference type="Proteomes" id="UP000215145">
    <property type="component" value="Unassembled WGS sequence"/>
</dbReference>
<comment type="caution">
    <text evidence="1">The sequence shown here is derived from an EMBL/GenBank/DDBJ whole genome shotgun (WGS) entry which is preliminary data.</text>
</comment>
<accession>A0A229P4K4</accession>
<dbReference type="RefSeq" id="WP_089524117.1">
    <property type="nucleotide sequence ID" value="NZ_NMUQ01000001.1"/>
</dbReference>
<evidence type="ECO:0008006" key="3">
    <source>
        <dbReference type="Google" id="ProtNLM"/>
    </source>
</evidence>
<dbReference type="OrthoDB" id="9800567at2"/>
<gene>
    <name evidence="1" type="ORF">CGZ75_10545</name>
</gene>
<sequence length="206" mass="24622">MRTDYSNWTPITVAEVRDLFDPIPVWWAIAGGWALDLHIGHQTRKHSDTDIVFFRDEQEAVFDRLSQDWLIYKAESGKLSVREPGEYLATTKDIWVCKDENSPWAFQLMIIDREQDEWVYRRERSIRRNWTDIRAFTTEGTPYLKPELQLLYKGGSTEIREKDQLDFERILPHLIGEERQWLSFSLQTQFPQGHPWTEVIKSYRSR</sequence>
<evidence type="ECO:0000313" key="1">
    <source>
        <dbReference type="EMBL" id="OXM17040.1"/>
    </source>
</evidence>
<dbReference type="Pfam" id="PF10706">
    <property type="entry name" value="Aminoglyc_resit"/>
    <property type="match status" value="1"/>
</dbReference>
<name>A0A229P4K4_9BACL</name>
<dbReference type="EMBL" id="NMUQ01000001">
    <property type="protein sequence ID" value="OXM17040.1"/>
    <property type="molecule type" value="Genomic_DNA"/>
</dbReference>
<dbReference type="AlphaFoldDB" id="A0A229P4K4"/>
<organism evidence="1 2">
    <name type="scientific">Paenibacillus herberti</name>
    <dbReference type="NCBI Taxonomy" id="1619309"/>
    <lineage>
        <taxon>Bacteria</taxon>
        <taxon>Bacillati</taxon>
        <taxon>Bacillota</taxon>
        <taxon>Bacilli</taxon>
        <taxon>Bacillales</taxon>
        <taxon>Paenibacillaceae</taxon>
        <taxon>Paenibacillus</taxon>
    </lineage>
</organism>
<evidence type="ECO:0000313" key="2">
    <source>
        <dbReference type="Proteomes" id="UP000215145"/>
    </source>
</evidence>
<protein>
    <recommendedName>
        <fullName evidence="3">Amino acid transporter</fullName>
    </recommendedName>
</protein>
<keyword evidence="2" id="KW-1185">Reference proteome</keyword>
<dbReference type="InterPro" id="IPR019646">
    <property type="entry name" value="Aminoglyc_AdlTrfase"/>
</dbReference>
<dbReference type="Gene3D" id="3.30.460.40">
    <property type="match status" value="1"/>
</dbReference>
<proteinExistence type="predicted"/>
<reference evidence="1 2" key="1">
    <citation type="submission" date="2017-07" db="EMBL/GenBank/DDBJ databases">
        <title>Paenibacillus herberti R33 genome sequencing and assembly.</title>
        <authorList>
            <person name="Su W."/>
        </authorList>
    </citation>
    <scope>NUCLEOTIDE SEQUENCE [LARGE SCALE GENOMIC DNA]</scope>
    <source>
        <strain evidence="1 2">R33</strain>
    </source>
</reference>